<dbReference type="EMBL" id="KN846995">
    <property type="protein sequence ID" value="KIW89793.1"/>
    <property type="molecule type" value="Genomic_DNA"/>
</dbReference>
<dbReference type="OrthoDB" id="10264655at2759"/>
<name>A0A0D2H937_CLAB1</name>
<dbReference type="GO" id="GO:0006357">
    <property type="term" value="P:regulation of transcription by RNA polymerase II"/>
    <property type="evidence" value="ECO:0007669"/>
    <property type="project" value="InterPro"/>
</dbReference>
<dbReference type="HOGENOM" id="CLU_022000_5_0_1"/>
<dbReference type="PANTHER" id="PTHR10026">
    <property type="entry name" value="CYCLIN"/>
    <property type="match status" value="1"/>
</dbReference>
<proteinExistence type="predicted"/>
<evidence type="ECO:0000313" key="2">
    <source>
        <dbReference type="Proteomes" id="UP000053789"/>
    </source>
</evidence>
<keyword evidence="2" id="KW-1185">Reference proteome</keyword>
<evidence type="ECO:0008006" key="3">
    <source>
        <dbReference type="Google" id="ProtNLM"/>
    </source>
</evidence>
<dbReference type="Proteomes" id="UP000053789">
    <property type="component" value="Unassembled WGS sequence"/>
</dbReference>
<dbReference type="RefSeq" id="XP_016616462.1">
    <property type="nucleotide sequence ID" value="XM_016767670.1"/>
</dbReference>
<gene>
    <name evidence="1" type="ORF">Z519_09950</name>
</gene>
<sequence length="275" mass="30417">MAPIPALEHVSNPLVTSAQLLTLKSLENDDDLSTWFAHFQLTSAAGILLRLSQEVTAHAIVLLQRFLVSSSPNDRRSFSLKNYSAAAIYLGAKVSATPVSPRSVINVYAYLTSKASPLRFVNPAGPSTNVEPQSYFVSEGTYERERQRLFVCESMILIGLSFDTRVALPYTLALTYMQALGVFATNLSQRVLEHLNAGLVSPQLLHLTHQPNALAVGAIYLAAREMGVKLVERNWWEVFDVDREDLGFLVLSYGSMANFAQAEMEKWKNGPLPLD</sequence>
<dbReference type="GeneID" id="27702878"/>
<dbReference type="InterPro" id="IPR043198">
    <property type="entry name" value="Cyclin/Ssn8"/>
</dbReference>
<reference evidence="1" key="1">
    <citation type="submission" date="2015-01" db="EMBL/GenBank/DDBJ databases">
        <title>The Genome Sequence of Cladophialophora bantiana CBS 173.52.</title>
        <authorList>
            <consortium name="The Broad Institute Genomics Platform"/>
            <person name="Cuomo C."/>
            <person name="de Hoog S."/>
            <person name="Gorbushina A."/>
            <person name="Stielow B."/>
            <person name="Teixiera M."/>
            <person name="Abouelleil A."/>
            <person name="Chapman S.B."/>
            <person name="Priest M."/>
            <person name="Young S.K."/>
            <person name="Wortman J."/>
            <person name="Nusbaum C."/>
            <person name="Birren B."/>
        </authorList>
    </citation>
    <scope>NUCLEOTIDE SEQUENCE [LARGE SCALE GENOMIC DNA]</scope>
    <source>
        <strain evidence="1">CBS 173.52</strain>
    </source>
</reference>
<dbReference type="VEuPathDB" id="FungiDB:Z519_09950"/>
<evidence type="ECO:0000313" key="1">
    <source>
        <dbReference type="EMBL" id="KIW89793.1"/>
    </source>
</evidence>
<accession>A0A0D2H937</accession>
<dbReference type="AlphaFoldDB" id="A0A0D2H937"/>
<dbReference type="Gene3D" id="1.10.472.10">
    <property type="entry name" value="Cyclin-like"/>
    <property type="match status" value="2"/>
</dbReference>
<dbReference type="InterPro" id="IPR036915">
    <property type="entry name" value="Cyclin-like_sf"/>
</dbReference>
<protein>
    <recommendedName>
        <fullName evidence="3">Cyclin domain-containing protein</fullName>
    </recommendedName>
</protein>
<dbReference type="GO" id="GO:0016538">
    <property type="term" value="F:cyclin-dependent protein serine/threonine kinase regulator activity"/>
    <property type="evidence" value="ECO:0007669"/>
    <property type="project" value="InterPro"/>
</dbReference>
<dbReference type="SUPFAM" id="SSF47954">
    <property type="entry name" value="Cyclin-like"/>
    <property type="match status" value="2"/>
</dbReference>
<organism evidence="1 2">
    <name type="scientific">Cladophialophora bantiana (strain ATCC 10958 / CBS 173.52 / CDC B-1940 / NIH 8579)</name>
    <name type="common">Xylohypha bantiana</name>
    <dbReference type="NCBI Taxonomy" id="1442370"/>
    <lineage>
        <taxon>Eukaryota</taxon>
        <taxon>Fungi</taxon>
        <taxon>Dikarya</taxon>
        <taxon>Ascomycota</taxon>
        <taxon>Pezizomycotina</taxon>
        <taxon>Eurotiomycetes</taxon>
        <taxon>Chaetothyriomycetidae</taxon>
        <taxon>Chaetothyriales</taxon>
        <taxon>Herpotrichiellaceae</taxon>
        <taxon>Cladophialophora</taxon>
    </lineage>
</organism>